<name>K9IPZ5_DESRO</name>
<keyword evidence="1" id="KW-0732">Signal</keyword>
<feature type="non-terminal residue" evidence="2">
    <location>
        <position position="1"/>
    </location>
</feature>
<feature type="signal peptide" evidence="1">
    <location>
        <begin position="1"/>
        <end position="15"/>
    </location>
</feature>
<reference evidence="2" key="1">
    <citation type="submission" date="2012-11" db="EMBL/GenBank/DDBJ databases">
        <title>The Vampirome: Transcriptome and Proteome Analysis of the Submandibular and Accessory Glands of the Vampire Bat and Vector of Human Rabies, Desmodus rotundus.</title>
        <authorList>
            <person name="Francischetti I.M.B."/>
            <person name="Assumpcao T.C.F."/>
            <person name="Ma D."/>
            <person name="Vicente E.C."/>
            <person name="Ribeiro J.M.C."/>
        </authorList>
    </citation>
    <scope>NUCLEOTIDE SEQUENCE</scope>
    <source>
        <tissue evidence="2">Salivary gland</tissue>
    </source>
</reference>
<dbReference type="EMBL" id="GABZ01003187">
    <property type="protein sequence ID" value="JAA50338.1"/>
    <property type="molecule type" value="mRNA"/>
</dbReference>
<organism evidence="2">
    <name type="scientific">Desmodus rotundus</name>
    <name type="common">Vampire bat</name>
    <dbReference type="NCBI Taxonomy" id="9430"/>
    <lineage>
        <taxon>Eukaryota</taxon>
        <taxon>Metazoa</taxon>
        <taxon>Chordata</taxon>
        <taxon>Craniata</taxon>
        <taxon>Vertebrata</taxon>
        <taxon>Euteleostomi</taxon>
        <taxon>Mammalia</taxon>
        <taxon>Eutheria</taxon>
        <taxon>Laurasiatheria</taxon>
        <taxon>Chiroptera</taxon>
        <taxon>Yangochiroptera</taxon>
        <taxon>Phyllostomidae</taxon>
        <taxon>Desmodontinae</taxon>
        <taxon>Desmodus</taxon>
    </lineage>
</organism>
<feature type="chain" id="PRO_5012294132" evidence="1">
    <location>
        <begin position="16"/>
        <end position="72"/>
    </location>
</feature>
<proteinExistence type="evidence at transcript level"/>
<protein>
    <submittedName>
        <fullName evidence="2">Putative secreted protein</fullName>
    </submittedName>
</protein>
<dbReference type="AlphaFoldDB" id="K9IPZ5"/>
<sequence>SLLMLLALPPELCLLSPTPPQSVEKLSSRKPVPGAKQVGDCYYGMSHLHLSYYSLCCHLACSSSLCIFCYCS</sequence>
<evidence type="ECO:0000256" key="1">
    <source>
        <dbReference type="SAM" id="SignalP"/>
    </source>
</evidence>
<accession>K9IPZ5</accession>
<evidence type="ECO:0000313" key="2">
    <source>
        <dbReference type="EMBL" id="JAA50338.1"/>
    </source>
</evidence>